<dbReference type="PANTHER" id="PTHR11548:SF1">
    <property type="entry name" value="THYMIDYLATE SYNTHASE 1"/>
    <property type="match status" value="1"/>
</dbReference>
<evidence type="ECO:0000256" key="2">
    <source>
        <dbReference type="ARBA" id="ARBA00022679"/>
    </source>
</evidence>
<dbReference type="SUPFAM" id="SSF55831">
    <property type="entry name" value="Thymidylate synthase/dCMP hydroxymethylase"/>
    <property type="match status" value="1"/>
</dbReference>
<evidence type="ECO:0000256" key="1">
    <source>
        <dbReference type="ARBA" id="ARBA00022603"/>
    </source>
</evidence>
<sequence>MLKPVFIDAFDLDDAWFQCLSQILEHGHVYTITKGSYEGQKRLEFDFAAVRVKKPAHQIIPIIPEGMSIPPPTDMDYIQGYLSYLLTGAKTETEDYTYGQRLVDPRVKLKQNIGGKEMTQEMPLNVNQIEEVIKLYKEKGFGTNQAIMEIGMPTDIKLVDPPCLRLIDTRVRYGKLHFILYFRSWDLWGGFPSNLGGLQLVKQYMADEIGVRDGEIIAVSKGLHLYDYAWDLAKLRTNKNNLTIK</sequence>
<accession>A0A2G9YKQ3</accession>
<proteinExistence type="predicted"/>
<comment type="caution">
    <text evidence="4">The sequence shown here is derived from an EMBL/GenBank/DDBJ whole genome shotgun (WGS) entry which is preliminary data.</text>
</comment>
<dbReference type="GO" id="GO:0006231">
    <property type="term" value="P:dTMP biosynthetic process"/>
    <property type="evidence" value="ECO:0007669"/>
    <property type="project" value="TreeGrafter"/>
</dbReference>
<evidence type="ECO:0000259" key="3">
    <source>
        <dbReference type="Pfam" id="PF00303"/>
    </source>
</evidence>
<dbReference type="Gene3D" id="3.30.572.10">
    <property type="entry name" value="Thymidylate synthase/dCMP hydroxymethylase domain"/>
    <property type="match status" value="1"/>
</dbReference>
<dbReference type="Proteomes" id="UP000231292">
    <property type="component" value="Unassembled WGS sequence"/>
</dbReference>
<dbReference type="Pfam" id="PF00303">
    <property type="entry name" value="Thymidylat_synt"/>
    <property type="match status" value="1"/>
</dbReference>
<dbReference type="AlphaFoldDB" id="A0A2G9YKQ3"/>
<dbReference type="EMBL" id="PCRK01000018">
    <property type="protein sequence ID" value="PIP19804.1"/>
    <property type="molecule type" value="Genomic_DNA"/>
</dbReference>
<dbReference type="InterPro" id="IPR023451">
    <property type="entry name" value="Thymidate_synth/dCMP_Mease_dom"/>
</dbReference>
<keyword evidence="2" id="KW-0808">Transferase</keyword>
<protein>
    <submittedName>
        <fullName evidence="4">Thymidylate synthase</fullName>
    </submittedName>
</protein>
<feature type="domain" description="Thymidylate synthase/dCMP hydroxymethylase" evidence="3">
    <location>
        <begin position="122"/>
        <end position="238"/>
    </location>
</feature>
<dbReference type="PANTHER" id="PTHR11548">
    <property type="entry name" value="THYMIDYLATE SYNTHASE 1"/>
    <property type="match status" value="1"/>
</dbReference>
<organism evidence="4 5">
    <name type="scientific">Candidatus Sherwoodlollariibacterium unditelluris</name>
    <dbReference type="NCBI Taxonomy" id="1974757"/>
    <lineage>
        <taxon>Bacteria</taxon>
        <taxon>Pseudomonadati</taxon>
        <taxon>Candidatus Omnitrophota</taxon>
        <taxon>Candidatus Sherwoodlollariibacterium</taxon>
    </lineage>
</organism>
<evidence type="ECO:0000313" key="5">
    <source>
        <dbReference type="Proteomes" id="UP000231292"/>
    </source>
</evidence>
<gene>
    <name evidence="4" type="ORF">COX41_00920</name>
</gene>
<evidence type="ECO:0000313" key="4">
    <source>
        <dbReference type="EMBL" id="PIP19804.1"/>
    </source>
</evidence>
<dbReference type="GO" id="GO:0032259">
    <property type="term" value="P:methylation"/>
    <property type="evidence" value="ECO:0007669"/>
    <property type="project" value="UniProtKB-KW"/>
</dbReference>
<dbReference type="GO" id="GO:0004799">
    <property type="term" value="F:thymidylate synthase activity"/>
    <property type="evidence" value="ECO:0007669"/>
    <property type="project" value="TreeGrafter"/>
</dbReference>
<keyword evidence="1" id="KW-0489">Methyltransferase</keyword>
<dbReference type="InterPro" id="IPR045097">
    <property type="entry name" value="Thymidate_synth/dCMP_Mease"/>
</dbReference>
<reference evidence="4 5" key="1">
    <citation type="submission" date="2017-09" db="EMBL/GenBank/DDBJ databases">
        <title>Depth-based differentiation of microbial function through sediment-hosted aquifers and enrichment of novel symbionts in the deep terrestrial subsurface.</title>
        <authorList>
            <person name="Probst A.J."/>
            <person name="Ladd B."/>
            <person name="Jarett J.K."/>
            <person name="Geller-Mcgrath D.E."/>
            <person name="Sieber C.M."/>
            <person name="Emerson J.B."/>
            <person name="Anantharaman K."/>
            <person name="Thomas B.C."/>
            <person name="Malmstrom R."/>
            <person name="Stieglmeier M."/>
            <person name="Klingl A."/>
            <person name="Woyke T."/>
            <person name="Ryan C.M."/>
            <person name="Banfield J.F."/>
        </authorList>
    </citation>
    <scope>NUCLEOTIDE SEQUENCE [LARGE SCALE GENOMIC DNA]</scope>
    <source>
        <strain evidence="4">CG23_combo_of_CG06-09_8_20_14_all_41_10</strain>
    </source>
</reference>
<name>A0A2G9YKQ3_9BACT</name>
<dbReference type="InterPro" id="IPR036926">
    <property type="entry name" value="Thymidate_synth/dCMP_Mease_sf"/>
</dbReference>
<dbReference type="GO" id="GO:0005829">
    <property type="term" value="C:cytosol"/>
    <property type="evidence" value="ECO:0007669"/>
    <property type="project" value="TreeGrafter"/>
</dbReference>